<keyword evidence="2" id="KW-1185">Reference proteome</keyword>
<proteinExistence type="predicted"/>
<dbReference type="Gene3D" id="3.40.50.1000">
    <property type="entry name" value="HAD superfamily/HAD-like"/>
    <property type="match status" value="1"/>
</dbReference>
<dbReference type="InterPro" id="IPR006549">
    <property type="entry name" value="HAD-SF_hydro_IIIA"/>
</dbReference>
<dbReference type="SUPFAM" id="SSF56784">
    <property type="entry name" value="HAD-like"/>
    <property type="match status" value="1"/>
</dbReference>
<organism evidence="1 2">
    <name type="scientific">Dubosiella newyorkensis</name>
    <dbReference type="NCBI Taxonomy" id="1862672"/>
    <lineage>
        <taxon>Bacteria</taxon>
        <taxon>Bacillati</taxon>
        <taxon>Bacillota</taxon>
        <taxon>Erysipelotrichia</taxon>
        <taxon>Erysipelotrichales</taxon>
        <taxon>Erysipelotrichaceae</taxon>
        <taxon>Dubosiella</taxon>
    </lineage>
</organism>
<dbReference type="InterPro" id="IPR010021">
    <property type="entry name" value="PGPP1/Gep4"/>
</dbReference>
<reference evidence="1 2" key="1">
    <citation type="submission" date="2016-11" db="EMBL/GenBank/DDBJ databases">
        <title>Description of two novel members of the family Erysipelotrichaceae: Ileibacterium lipovorans gen. nov., sp. nov. and Dubosiella newyorkensis, gen. nov., sp. nov.</title>
        <authorList>
            <person name="Cox L.M."/>
            <person name="Sohn J."/>
            <person name="Tyrrell K.L."/>
            <person name="Citron D.M."/>
            <person name="Lawson P.A."/>
            <person name="Patel N.B."/>
            <person name="Iizumi T."/>
            <person name="Perez-Perez G.I."/>
            <person name="Goldstein E.J."/>
            <person name="Blaser M.J."/>
        </authorList>
    </citation>
    <scope>NUCLEOTIDE SEQUENCE [LARGE SCALE GENOMIC DNA]</scope>
    <source>
        <strain evidence="1 2">NYU-BL-A4</strain>
    </source>
</reference>
<dbReference type="STRING" id="1862672.BO225_02950"/>
<name>A0A1U7NPF5_9FIRM</name>
<dbReference type="AlphaFoldDB" id="A0A1U7NPF5"/>
<dbReference type="Pfam" id="PF09419">
    <property type="entry name" value="PGP_phosphatase"/>
    <property type="match status" value="1"/>
</dbReference>
<sequence>MKHYFKPDYYVRNFENIDIQRLKKAGIRLLLCDIDNTLVAYNDPDSNERVKKFLKKVEHSGLDVALVSNASPKRAKRFAKDLDVEHVFYLSFKPTPRNIKKAMRYYHVAPKQTALLGDQLLTDMLGASLAGCYKILTAPIIEKDKFDTRINRFFENFIYRHYSKKHIFKKGEFDD</sequence>
<dbReference type="OrthoDB" id="9787572at2"/>
<dbReference type="InterPro" id="IPR023214">
    <property type="entry name" value="HAD_sf"/>
</dbReference>
<comment type="caution">
    <text evidence="1">The sequence shown here is derived from an EMBL/GenBank/DDBJ whole genome shotgun (WGS) entry which is preliminary data.</text>
</comment>
<dbReference type="EMBL" id="MPKA01000047">
    <property type="protein sequence ID" value="OLU47516.1"/>
    <property type="molecule type" value="Genomic_DNA"/>
</dbReference>
<dbReference type="NCBIfam" id="TIGR01668">
    <property type="entry name" value="YqeG_hyp_ppase"/>
    <property type="match status" value="1"/>
</dbReference>
<accession>A0A1U7NPF5</accession>
<dbReference type="GeneID" id="78274906"/>
<gene>
    <name evidence="1" type="ORF">BO225_02950</name>
</gene>
<dbReference type="InterPro" id="IPR036412">
    <property type="entry name" value="HAD-like_sf"/>
</dbReference>
<evidence type="ECO:0000313" key="1">
    <source>
        <dbReference type="EMBL" id="OLU47516.1"/>
    </source>
</evidence>
<dbReference type="GO" id="GO:0008962">
    <property type="term" value="F:phosphatidylglycerophosphatase activity"/>
    <property type="evidence" value="ECO:0007669"/>
    <property type="project" value="InterPro"/>
</dbReference>
<evidence type="ECO:0000313" key="2">
    <source>
        <dbReference type="Proteomes" id="UP000186705"/>
    </source>
</evidence>
<dbReference type="NCBIfam" id="TIGR01662">
    <property type="entry name" value="HAD-SF-IIIA"/>
    <property type="match status" value="1"/>
</dbReference>
<dbReference type="InterPro" id="IPR027706">
    <property type="entry name" value="PGP_Pase"/>
</dbReference>
<dbReference type="Proteomes" id="UP000186705">
    <property type="component" value="Unassembled WGS sequence"/>
</dbReference>
<keyword evidence="1" id="KW-0378">Hydrolase</keyword>
<protein>
    <submittedName>
        <fullName evidence="1">HAD family hydrolase</fullName>
    </submittedName>
</protein>
<dbReference type="RefSeq" id="WP_076340797.1">
    <property type="nucleotide sequence ID" value="NZ_CAJTMI010000010.1"/>
</dbReference>